<dbReference type="PRINTS" id="PR00024">
    <property type="entry name" value="HOMEOBOX"/>
</dbReference>
<gene>
    <name evidence="9" type="ORF">DNTS_015584</name>
</gene>
<dbReference type="PROSITE" id="PS50071">
    <property type="entry name" value="HOMEOBOX_2"/>
    <property type="match status" value="1"/>
</dbReference>
<keyword evidence="2" id="KW-0217">Developmental protein</keyword>
<feature type="DNA-binding region" description="Homeobox" evidence="6">
    <location>
        <begin position="19"/>
        <end position="72"/>
    </location>
</feature>
<keyword evidence="3 6" id="KW-0238">DNA-binding</keyword>
<evidence type="ECO:0000313" key="9">
    <source>
        <dbReference type="EMBL" id="TRY96118.1"/>
    </source>
</evidence>
<evidence type="ECO:0000256" key="3">
    <source>
        <dbReference type="ARBA" id="ARBA00023125"/>
    </source>
</evidence>
<evidence type="ECO:0000256" key="1">
    <source>
        <dbReference type="ARBA" id="ARBA00004123"/>
    </source>
</evidence>
<evidence type="ECO:0000313" key="10">
    <source>
        <dbReference type="Proteomes" id="UP000316079"/>
    </source>
</evidence>
<dbReference type="EMBL" id="SRMA01025321">
    <property type="protein sequence ID" value="TRY96118.1"/>
    <property type="molecule type" value="Genomic_DNA"/>
</dbReference>
<evidence type="ECO:0000256" key="7">
    <source>
        <dbReference type="RuleBase" id="RU000682"/>
    </source>
</evidence>
<dbReference type="SUPFAM" id="SSF46689">
    <property type="entry name" value="Homeodomain-like"/>
    <property type="match status" value="1"/>
</dbReference>
<dbReference type="STRING" id="623744.A0A553R1Q9"/>
<dbReference type="GO" id="GO:0005634">
    <property type="term" value="C:nucleus"/>
    <property type="evidence" value="ECO:0007669"/>
    <property type="project" value="UniProtKB-SubCell"/>
</dbReference>
<evidence type="ECO:0000256" key="5">
    <source>
        <dbReference type="ARBA" id="ARBA00023242"/>
    </source>
</evidence>
<dbReference type="InterPro" id="IPR020479">
    <property type="entry name" value="HD_metazoa"/>
</dbReference>
<proteinExistence type="predicted"/>
<evidence type="ECO:0000256" key="2">
    <source>
        <dbReference type="ARBA" id="ARBA00022473"/>
    </source>
</evidence>
<keyword evidence="10" id="KW-1185">Reference proteome</keyword>
<dbReference type="Gene3D" id="1.10.10.60">
    <property type="entry name" value="Homeodomain-like"/>
    <property type="match status" value="1"/>
</dbReference>
<protein>
    <recommendedName>
        <fullName evidence="8">Homeobox domain-containing protein</fullName>
    </recommendedName>
</protein>
<dbReference type="GO" id="GO:0000981">
    <property type="term" value="F:DNA-binding transcription factor activity, RNA polymerase II-specific"/>
    <property type="evidence" value="ECO:0007669"/>
    <property type="project" value="InterPro"/>
</dbReference>
<dbReference type="InterPro" id="IPR000047">
    <property type="entry name" value="HTH_motif"/>
</dbReference>
<organism evidence="9 10">
    <name type="scientific">Danionella cerebrum</name>
    <dbReference type="NCBI Taxonomy" id="2873325"/>
    <lineage>
        <taxon>Eukaryota</taxon>
        <taxon>Metazoa</taxon>
        <taxon>Chordata</taxon>
        <taxon>Craniata</taxon>
        <taxon>Vertebrata</taxon>
        <taxon>Euteleostomi</taxon>
        <taxon>Actinopterygii</taxon>
        <taxon>Neopterygii</taxon>
        <taxon>Teleostei</taxon>
        <taxon>Ostariophysi</taxon>
        <taxon>Cypriniformes</taxon>
        <taxon>Danionidae</taxon>
        <taxon>Danioninae</taxon>
        <taxon>Danionella</taxon>
    </lineage>
</organism>
<dbReference type="SMART" id="SM00389">
    <property type="entry name" value="HOX"/>
    <property type="match status" value="1"/>
</dbReference>
<name>A0A553R1Q9_9TELE</name>
<dbReference type="OrthoDB" id="6159439at2759"/>
<dbReference type="InterPro" id="IPR001356">
    <property type="entry name" value="HD"/>
</dbReference>
<keyword evidence="5 6" id="KW-0539">Nucleus</keyword>
<dbReference type="CDD" id="cd00086">
    <property type="entry name" value="homeodomain"/>
    <property type="match status" value="1"/>
</dbReference>
<dbReference type="PANTHER" id="PTHR45946">
    <property type="entry name" value="HOMEOBOX PROTEIN ROUGH-RELATED"/>
    <property type="match status" value="1"/>
</dbReference>
<dbReference type="InterPro" id="IPR017970">
    <property type="entry name" value="Homeobox_CS"/>
</dbReference>
<dbReference type="Proteomes" id="UP000316079">
    <property type="component" value="Unassembled WGS sequence"/>
</dbReference>
<evidence type="ECO:0000256" key="6">
    <source>
        <dbReference type="PROSITE-ProRule" id="PRU00108"/>
    </source>
</evidence>
<comment type="subcellular location">
    <subcellularLocation>
        <location evidence="1 6 7">Nucleus</location>
    </subcellularLocation>
</comment>
<dbReference type="Pfam" id="PF00046">
    <property type="entry name" value="Homeodomain"/>
    <property type="match status" value="1"/>
</dbReference>
<evidence type="ECO:0000256" key="4">
    <source>
        <dbReference type="ARBA" id="ARBA00023155"/>
    </source>
</evidence>
<sequence length="191" mass="21800">MPRCRDAAGEFSAGFQRANFTTKQVTEMEKEFHFSKYVTVSRRVEIASSLGLKEAQVKIWFQNRRMKHKRLQREGLAPAGACGGTEGVETRTTWIPTKLLQPDLHYLVEVYFLVHSQQYSPSGFVSVNKTQTSKAHWFQSSFQLSVYTSGEQMFGDSFQPQRISVYNSSTQHFWRTKKLLSLSEEDGGGAQ</sequence>
<keyword evidence="4 6" id="KW-0371">Homeobox</keyword>
<comment type="caution">
    <text evidence="9">The sequence shown here is derived from an EMBL/GenBank/DDBJ whole genome shotgun (WGS) entry which is preliminary data.</text>
</comment>
<dbReference type="GO" id="GO:0000978">
    <property type="term" value="F:RNA polymerase II cis-regulatory region sequence-specific DNA binding"/>
    <property type="evidence" value="ECO:0007669"/>
    <property type="project" value="TreeGrafter"/>
</dbReference>
<feature type="domain" description="Homeobox" evidence="8">
    <location>
        <begin position="17"/>
        <end position="71"/>
    </location>
</feature>
<accession>A0A553R1Q9</accession>
<evidence type="ECO:0000259" key="8">
    <source>
        <dbReference type="PROSITE" id="PS50071"/>
    </source>
</evidence>
<dbReference type="PROSITE" id="PS00027">
    <property type="entry name" value="HOMEOBOX_1"/>
    <property type="match status" value="1"/>
</dbReference>
<dbReference type="PRINTS" id="PR00031">
    <property type="entry name" value="HTHREPRESSR"/>
</dbReference>
<dbReference type="InterPro" id="IPR009057">
    <property type="entry name" value="Homeodomain-like_sf"/>
</dbReference>
<reference evidence="9 10" key="1">
    <citation type="journal article" date="2019" name="Sci. Data">
        <title>Hybrid genome assembly and annotation of Danionella translucida.</title>
        <authorList>
            <person name="Kadobianskyi M."/>
            <person name="Schulze L."/>
            <person name="Schuelke M."/>
            <person name="Judkewitz B."/>
        </authorList>
    </citation>
    <scope>NUCLEOTIDE SEQUENCE [LARGE SCALE GENOMIC DNA]</scope>
    <source>
        <strain evidence="9 10">Bolton</strain>
    </source>
</reference>
<dbReference type="InterPro" id="IPR046327">
    <property type="entry name" value="HXA1/B1/D1"/>
</dbReference>
<dbReference type="PANTHER" id="PTHR45946:SF4">
    <property type="entry name" value="HOMEOBOX PROTEIN ROUGH-RELATED"/>
    <property type="match status" value="1"/>
</dbReference>
<dbReference type="AlphaFoldDB" id="A0A553R1Q9"/>